<dbReference type="GO" id="GO:0006419">
    <property type="term" value="P:alanyl-tRNA aminoacylation"/>
    <property type="evidence" value="ECO:0007669"/>
    <property type="project" value="InterPro"/>
</dbReference>
<dbReference type="CDD" id="cd00673">
    <property type="entry name" value="AlaRS_core"/>
    <property type="match status" value="1"/>
</dbReference>
<keyword evidence="6" id="KW-0067">ATP-binding</keyword>
<evidence type="ECO:0000256" key="4">
    <source>
        <dbReference type="ARBA" id="ARBA00022598"/>
    </source>
</evidence>
<dbReference type="EMBL" id="HE613254">
    <property type="protein sequence ID" value="CCE66689.1"/>
    <property type="molecule type" value="Genomic_DNA"/>
</dbReference>
<protein>
    <recommendedName>
        <fullName evidence="2">alanine--tRNA ligase</fullName>
        <ecNumber evidence="2">6.1.1.7</ecNumber>
    </recommendedName>
</protein>
<evidence type="ECO:0000256" key="7">
    <source>
        <dbReference type="ARBA" id="ARBA00022884"/>
    </source>
</evidence>
<evidence type="ECO:0000256" key="2">
    <source>
        <dbReference type="ARBA" id="ARBA00013168"/>
    </source>
</evidence>
<dbReference type="HOGENOM" id="CLU_004485_0_1_14"/>
<keyword evidence="4 11" id="KW-0436">Ligase</keyword>
<evidence type="ECO:0000256" key="9">
    <source>
        <dbReference type="ARBA" id="ARBA00023146"/>
    </source>
</evidence>
<dbReference type="Pfam" id="PF01411">
    <property type="entry name" value="tRNA-synt_2c"/>
    <property type="match status" value="1"/>
</dbReference>
<dbReference type="InterPro" id="IPR002318">
    <property type="entry name" value="Ala-tRNA-lgiase_IIc"/>
</dbReference>
<evidence type="ECO:0000313" key="11">
    <source>
        <dbReference type="EMBL" id="CCE66689.1"/>
    </source>
</evidence>
<dbReference type="AlphaFoldDB" id="G8C2Z1"/>
<proteinExistence type="inferred from homology"/>
<reference evidence="11" key="1">
    <citation type="submission" date="2011-11" db="EMBL/GenBank/DDBJ databases">
        <title>Complete genome sequence of Candidatus Mycoplasma haemominutum.</title>
        <authorList>
            <person name="Barker E.N."/>
            <person name="Darby A.C."/>
            <person name="Helps C.R."/>
            <person name="Peters I.R."/>
            <person name="Hughes M.A."/>
            <person name="Radford A.D."/>
            <person name="Novacco M."/>
            <person name="Boretti F."/>
            <person name="Hofmann-Lehmann R."/>
            <person name="Tasker S."/>
        </authorList>
    </citation>
    <scope>NUCLEOTIDE SEQUENCE</scope>
    <source>
        <strain evidence="11">Birmingham 1</strain>
    </source>
</reference>
<dbReference type="InterPro" id="IPR018162">
    <property type="entry name" value="Ala-tRNA-ligase_IIc_anticod-bd"/>
</dbReference>
<keyword evidence="9 11" id="KW-0030">Aminoacyl-tRNA synthetase</keyword>
<evidence type="ECO:0000259" key="10">
    <source>
        <dbReference type="PROSITE" id="PS50860"/>
    </source>
</evidence>
<comment type="similarity">
    <text evidence="1">Belongs to the class-II aminoacyl-tRNA synthetase family.</text>
</comment>
<dbReference type="GO" id="GO:0005829">
    <property type="term" value="C:cytosol"/>
    <property type="evidence" value="ECO:0007669"/>
    <property type="project" value="TreeGrafter"/>
</dbReference>
<sequence length="447" mass="51930">MNITALELRDAWLNFFREREHQIVPPLSLIPPQDDKSTLFINSGLCAIKKEFISQDSSTPKMFTSVQKVVRTVDMSSIEKDVWHSTYFEMMGNFSIGGYFKKEAIKYAVEFLKNVLKIDASKLVVTIHKDDAESAIIWKEHLGEYAPILKLGKENFWEIGDGPCGPCTEIYYDRGRKYDQKGLGLQLIEKNIDNARYIEIWNIVFSQYWKKGNEYIELERKNIDTGAGFERLITILEQAENIYHSSLFKPLIEGLERFTHFRYFSENDSLPDHLKSHFQVAADHLRTATILLSEGVVPDKKGRGYVVRKLLRRAFVSICILEILEVEPAIVLLSQIAIKSLLPIHPELKKNVVWLQDQMLLEYKVFFKILRNMEHKIEKSFKSSHLEAEQKIFTLIEREGVPLPLIEKVLGEKKINFSRDKLDQLLMQHQQKSKNEKFSDGFELAKN</sequence>
<evidence type="ECO:0000256" key="1">
    <source>
        <dbReference type="ARBA" id="ARBA00008226"/>
    </source>
</evidence>
<dbReference type="GO" id="GO:0005524">
    <property type="term" value="F:ATP binding"/>
    <property type="evidence" value="ECO:0007669"/>
    <property type="project" value="UniProtKB-KW"/>
</dbReference>
<evidence type="ECO:0000256" key="6">
    <source>
        <dbReference type="ARBA" id="ARBA00022840"/>
    </source>
</evidence>
<keyword evidence="3" id="KW-0820">tRNA-binding</keyword>
<dbReference type="SUPFAM" id="SSF55681">
    <property type="entry name" value="Class II aaRS and biotin synthetases"/>
    <property type="match status" value="1"/>
</dbReference>
<evidence type="ECO:0000256" key="8">
    <source>
        <dbReference type="ARBA" id="ARBA00022917"/>
    </source>
</evidence>
<dbReference type="GO" id="GO:0004813">
    <property type="term" value="F:alanine-tRNA ligase activity"/>
    <property type="evidence" value="ECO:0007669"/>
    <property type="project" value="UniProtKB-EC"/>
</dbReference>
<dbReference type="SUPFAM" id="SSF101353">
    <property type="entry name" value="Putative anticodon-binding domain of alanyl-tRNA synthetase (AlaRS)"/>
    <property type="match status" value="1"/>
</dbReference>
<organism evidence="11">
    <name type="scientific">Candidatus Mycoplasma haematominutum 'Birmingham 1'</name>
    <dbReference type="NCBI Taxonomy" id="1116213"/>
    <lineage>
        <taxon>Bacteria</taxon>
        <taxon>Bacillati</taxon>
        <taxon>Mycoplasmatota</taxon>
        <taxon>Mollicutes</taxon>
        <taxon>Mycoplasmataceae</taxon>
        <taxon>Mycoplasma</taxon>
    </lineage>
</organism>
<dbReference type="GO" id="GO:0002161">
    <property type="term" value="F:aminoacyl-tRNA deacylase activity"/>
    <property type="evidence" value="ECO:0007669"/>
    <property type="project" value="TreeGrafter"/>
</dbReference>
<keyword evidence="7" id="KW-0694">RNA-binding</keyword>
<name>G8C2Z1_9MOLU</name>
<dbReference type="InterPro" id="IPR045864">
    <property type="entry name" value="aa-tRNA-synth_II/BPL/LPL"/>
</dbReference>
<evidence type="ECO:0000256" key="5">
    <source>
        <dbReference type="ARBA" id="ARBA00022741"/>
    </source>
</evidence>
<dbReference type="InterPro" id="IPR018165">
    <property type="entry name" value="Ala-tRNA-synth_IIc_core"/>
</dbReference>
<reference evidence="11" key="2">
    <citation type="submission" date="2011-11" db="EMBL/GenBank/DDBJ databases">
        <authorList>
            <person name="Barker E."/>
        </authorList>
    </citation>
    <scope>NUCLEOTIDE SEQUENCE</scope>
    <source>
        <strain evidence="11">Birmingham 1</strain>
    </source>
</reference>
<dbReference type="PATRIC" id="fig|1116213.3.peg.182"/>
<feature type="domain" description="Alanyl-transfer RNA synthetases family profile" evidence="10">
    <location>
        <begin position="3"/>
        <end position="447"/>
    </location>
</feature>
<dbReference type="GO" id="GO:0000049">
    <property type="term" value="F:tRNA binding"/>
    <property type="evidence" value="ECO:0007669"/>
    <property type="project" value="UniProtKB-KW"/>
</dbReference>
<dbReference type="PROSITE" id="PS50860">
    <property type="entry name" value="AA_TRNA_LIGASE_II_ALA"/>
    <property type="match status" value="1"/>
</dbReference>
<dbReference type="EC" id="6.1.1.7" evidence="2"/>
<accession>G8C2Z1</accession>
<dbReference type="PRINTS" id="PR00980">
    <property type="entry name" value="TRNASYNTHALA"/>
</dbReference>
<dbReference type="PANTHER" id="PTHR11777">
    <property type="entry name" value="ALANYL-TRNA SYNTHETASE"/>
    <property type="match status" value="1"/>
</dbReference>
<dbReference type="RefSeq" id="WP_015511554.1">
    <property type="nucleotide sequence ID" value="NC_021007.1"/>
</dbReference>
<dbReference type="InterPro" id="IPR018164">
    <property type="entry name" value="Ala-tRNA-synth_IIc_N"/>
</dbReference>
<dbReference type="Gene3D" id="3.30.930.10">
    <property type="entry name" value="Bira Bifunctional Protein, Domain 2"/>
    <property type="match status" value="1"/>
</dbReference>
<gene>
    <name evidence="11" type="primary">alaS</name>
    <name evidence="11" type="ORF">MHM_01710</name>
</gene>
<dbReference type="KEGG" id="mhb:MHM_01710"/>
<keyword evidence="5" id="KW-0547">Nucleotide-binding</keyword>
<dbReference type="InterPro" id="IPR050058">
    <property type="entry name" value="Ala-tRNA_ligase"/>
</dbReference>
<evidence type="ECO:0000256" key="3">
    <source>
        <dbReference type="ARBA" id="ARBA00022555"/>
    </source>
</evidence>
<keyword evidence="8" id="KW-0648">Protein biosynthesis</keyword>
<dbReference type="PANTHER" id="PTHR11777:SF9">
    <property type="entry name" value="ALANINE--TRNA LIGASE, CYTOPLASMIC"/>
    <property type="match status" value="1"/>
</dbReference>